<feature type="transmembrane region" description="Helical" evidence="6">
    <location>
        <begin position="45"/>
        <end position="65"/>
    </location>
</feature>
<feature type="transmembrane region" description="Helical" evidence="6">
    <location>
        <begin position="174"/>
        <end position="194"/>
    </location>
</feature>
<feature type="transmembrane region" description="Helical" evidence="6">
    <location>
        <begin position="282"/>
        <end position="303"/>
    </location>
</feature>
<evidence type="ECO:0000256" key="3">
    <source>
        <dbReference type="ARBA" id="ARBA00022692"/>
    </source>
</evidence>
<gene>
    <name evidence="7" type="ORF">ANCCEY_02476</name>
</gene>
<evidence type="ECO:0000313" key="8">
    <source>
        <dbReference type="Proteomes" id="UP000054495"/>
    </source>
</evidence>
<keyword evidence="3 6" id="KW-0812">Transmembrane</keyword>
<comment type="subcellular location">
    <subcellularLocation>
        <location evidence="1">Membrane</location>
        <topology evidence="1">Multi-pass membrane protein</topology>
    </subcellularLocation>
</comment>
<evidence type="ECO:0000256" key="6">
    <source>
        <dbReference type="SAM" id="Phobius"/>
    </source>
</evidence>
<accession>A0A0D6M2F9</accession>
<reference evidence="7 8" key="1">
    <citation type="submission" date="2013-05" db="EMBL/GenBank/DDBJ databases">
        <title>Draft genome of the parasitic nematode Anyclostoma ceylanicum.</title>
        <authorList>
            <person name="Mitreva M."/>
        </authorList>
    </citation>
    <scope>NUCLEOTIDE SEQUENCE [LARGE SCALE GENOMIC DNA]</scope>
</reference>
<feature type="transmembrane region" description="Helical" evidence="6">
    <location>
        <begin position="6"/>
        <end position="33"/>
    </location>
</feature>
<evidence type="ECO:0000313" key="7">
    <source>
        <dbReference type="EMBL" id="EPB78410.1"/>
    </source>
</evidence>
<dbReference type="Proteomes" id="UP000054495">
    <property type="component" value="Unassembled WGS sequence"/>
</dbReference>
<comment type="similarity">
    <text evidence="2">Belongs to the nematode receptor-like protein srd family.</text>
</comment>
<keyword evidence="8" id="KW-1185">Reference proteome</keyword>
<evidence type="ECO:0000256" key="2">
    <source>
        <dbReference type="ARBA" id="ARBA00009166"/>
    </source>
</evidence>
<dbReference type="GO" id="GO:0016020">
    <property type="term" value="C:membrane"/>
    <property type="evidence" value="ECO:0007669"/>
    <property type="project" value="UniProtKB-SubCell"/>
</dbReference>
<keyword evidence="5 6" id="KW-0472">Membrane</keyword>
<dbReference type="InterPro" id="IPR050920">
    <property type="entry name" value="Nematode_rcpt-like_delta"/>
</dbReference>
<feature type="transmembrane region" description="Helical" evidence="6">
    <location>
        <begin position="215"/>
        <end position="236"/>
    </location>
</feature>
<dbReference type="PANTHER" id="PTHR22945:SF16">
    <property type="entry name" value="SERPENTINE RECEPTOR CLASS DELTA-32"/>
    <property type="match status" value="1"/>
</dbReference>
<evidence type="ECO:0000256" key="4">
    <source>
        <dbReference type="ARBA" id="ARBA00022989"/>
    </source>
</evidence>
<feature type="transmembrane region" description="Helical" evidence="6">
    <location>
        <begin position="118"/>
        <end position="140"/>
    </location>
</feature>
<protein>
    <submittedName>
        <fullName evidence="7">7TM chemoreceptor</fullName>
    </submittedName>
</protein>
<keyword evidence="7" id="KW-0675">Receptor</keyword>
<proteinExistence type="inferred from homology"/>
<dbReference type="Pfam" id="PF10317">
    <property type="entry name" value="7TM_GPCR_Srd"/>
    <property type="match status" value="2"/>
</dbReference>
<keyword evidence="4 6" id="KW-1133">Transmembrane helix</keyword>
<sequence>MYFSTNDAIYFGAICVAATGGLVANALLLYLIIYRSPKHLSPYRILLGNTALTQLLLAAVIFAIAPRVLTDHFYIANIYLGPSQLLGPWCSYMLYLTMLHLALNSFMSLMVSMIYRCIVLRVSTISTSSAVLMCLAGYVLPFSMLASSVNLDYSANITKAAELTHYLVPHMDKYSVVVTVSILQLVIFLAKPYNFWRLVSSVADTTIDDLSSAPCAMWTIFCCSFLLIPIYATMYYCRWKILTFIEKSGVVQSSSTRLNTKRLVKALTIQSLVPTLSIFPPAIAYLLIQFGILGPQLFSYFIAPCLSIASNASDTNLGRSQTSKARDSPTRKSINITVPL</sequence>
<dbReference type="InterPro" id="IPR019421">
    <property type="entry name" value="7TM_GPCR_serpentine_rcpt_Srd"/>
</dbReference>
<evidence type="ECO:0000256" key="1">
    <source>
        <dbReference type="ARBA" id="ARBA00004141"/>
    </source>
</evidence>
<name>A0A0D6M2F9_9BILA</name>
<dbReference type="SUPFAM" id="SSF81321">
    <property type="entry name" value="Family A G protein-coupled receptor-like"/>
    <property type="match status" value="1"/>
</dbReference>
<dbReference type="AlphaFoldDB" id="A0A0D6M2F9"/>
<dbReference type="EMBL" id="KE124812">
    <property type="protein sequence ID" value="EPB78410.1"/>
    <property type="molecule type" value="Genomic_DNA"/>
</dbReference>
<organism evidence="7 8">
    <name type="scientific">Ancylostoma ceylanicum</name>
    <dbReference type="NCBI Taxonomy" id="53326"/>
    <lineage>
        <taxon>Eukaryota</taxon>
        <taxon>Metazoa</taxon>
        <taxon>Ecdysozoa</taxon>
        <taxon>Nematoda</taxon>
        <taxon>Chromadorea</taxon>
        <taxon>Rhabditida</taxon>
        <taxon>Rhabditina</taxon>
        <taxon>Rhabditomorpha</taxon>
        <taxon>Strongyloidea</taxon>
        <taxon>Ancylostomatidae</taxon>
        <taxon>Ancylostomatinae</taxon>
        <taxon>Ancylostoma</taxon>
    </lineage>
</organism>
<dbReference type="PANTHER" id="PTHR22945">
    <property type="entry name" value="SERPENTINE RECEPTOR, CLASS D DELTA"/>
    <property type="match status" value="1"/>
</dbReference>
<evidence type="ECO:0000256" key="5">
    <source>
        <dbReference type="ARBA" id="ARBA00023136"/>
    </source>
</evidence>
<feature type="transmembrane region" description="Helical" evidence="6">
    <location>
        <begin position="85"/>
        <end position="106"/>
    </location>
</feature>